<evidence type="ECO:0000259" key="1">
    <source>
        <dbReference type="Pfam" id="PF01841"/>
    </source>
</evidence>
<name>A0A161S234_9FLAO</name>
<dbReference type="Pfam" id="PF01841">
    <property type="entry name" value="Transglut_core"/>
    <property type="match status" value="1"/>
</dbReference>
<feature type="domain" description="DUF3857" evidence="2">
    <location>
        <begin position="54"/>
        <end position="203"/>
    </location>
</feature>
<dbReference type="RefSeq" id="WP_038984468.1">
    <property type="nucleotide sequence ID" value="NZ_JWJO01000003.1"/>
</dbReference>
<organism evidence="3 4">
    <name type="scientific">Myroides marinus</name>
    <dbReference type="NCBI Taxonomy" id="703342"/>
    <lineage>
        <taxon>Bacteria</taxon>
        <taxon>Pseudomonadati</taxon>
        <taxon>Bacteroidota</taxon>
        <taxon>Flavobacteriia</taxon>
        <taxon>Flavobacteriales</taxon>
        <taxon>Flavobacteriaceae</taxon>
        <taxon>Myroides</taxon>
    </lineage>
</organism>
<dbReference type="Pfam" id="PF12969">
    <property type="entry name" value="DUF3857"/>
    <property type="match status" value="1"/>
</dbReference>
<feature type="domain" description="Transglutaminase-like" evidence="1">
    <location>
        <begin position="271"/>
        <end position="382"/>
    </location>
</feature>
<evidence type="ECO:0000259" key="2">
    <source>
        <dbReference type="Pfam" id="PF12969"/>
    </source>
</evidence>
<gene>
    <name evidence="3" type="ORF">AV926_12600</name>
</gene>
<dbReference type="EMBL" id="LQNU01000065">
    <property type="protein sequence ID" value="KZE78289.1"/>
    <property type="molecule type" value="Genomic_DNA"/>
</dbReference>
<protein>
    <submittedName>
        <fullName evidence="3">Transglutaminase</fullName>
    </submittedName>
</protein>
<dbReference type="OrthoDB" id="8595007at2"/>
<evidence type="ECO:0000313" key="4">
    <source>
        <dbReference type="Proteomes" id="UP000076630"/>
    </source>
</evidence>
<accession>A0A161S234</accession>
<evidence type="ECO:0000313" key="3">
    <source>
        <dbReference type="EMBL" id="KZE78289.1"/>
    </source>
</evidence>
<keyword evidence="4" id="KW-1185">Reference proteome</keyword>
<dbReference type="Proteomes" id="UP000076630">
    <property type="component" value="Unassembled WGS sequence"/>
</dbReference>
<comment type="caution">
    <text evidence="3">The sequence shown here is derived from an EMBL/GenBank/DDBJ whole genome shotgun (WGS) entry which is preliminary data.</text>
</comment>
<dbReference type="InterPro" id="IPR002931">
    <property type="entry name" value="Transglutaminase-like"/>
</dbReference>
<dbReference type="InterPro" id="IPR024618">
    <property type="entry name" value="DUF3857"/>
</dbReference>
<sequence length="631" mass="72081">MNKYLFVYFFLCVSVFAQENYNVSRIDDSFKKNAYTVVNEDITEVNILAIDKYVSKTKRVVTVLSEKGLSHLDFSEYYGKGNKIKQIQVSQYDAQGKLLKVFKQKDFKDYSLSQGMTITDSRLLSFEFNPVQYPVVFVYESEVESRNTAFLPKWYPIQYFGESTLLSSFSIINTSGIPSSTILYNPDFTEITKTEEGNKVTYTLKDFKALDDESYTPDARSLVPNVIVTLSKVSLEGVKGEFTTWEQLGAWYYTNLLQGTETLNPTTQNKVKELTAGLDDDLDKARVLYEFMQSHTRYISVQLGIGGWKPMLANDVSKLNYGDCKGLSNYYRALLKVAGIQSYPVVVYGSSSPIDIREESVCLQGNHMILAIPLKTGGYQWVECTNNQQPFGFIAGFTDNRKVLVIKENGSEIVETKTYSQEESTQISTSKYTLLANGDIKASIEILSKGTQFDNRSHLYYSNTKDREKYYKRLFSSFNIEQFNELNIAIDSKAIVLDEKFAFDATKYATKLGNRLVFSINNWNASSVNMSNSKNRKQPLYINSSWKDIDTVEVTLPAGYTVDNLPENVTLSSKYGEYKSSYEVRDNKIYYTRMHTANKGLYTVADYELFKQHREAIQKYDQVKIVLKVNP</sequence>
<reference evidence="3 4" key="1">
    <citation type="submission" date="2016-01" db="EMBL/GenBank/DDBJ databases">
        <title>Whole genome sequencing of Myroides marinus L41.</title>
        <authorList>
            <person name="Hong K.W."/>
        </authorList>
    </citation>
    <scope>NUCLEOTIDE SEQUENCE [LARGE SCALE GENOMIC DNA]</scope>
    <source>
        <strain evidence="3 4">L41</strain>
    </source>
</reference>
<dbReference type="InterPro" id="IPR038765">
    <property type="entry name" value="Papain-like_cys_pep_sf"/>
</dbReference>
<dbReference type="Gene3D" id="3.10.620.30">
    <property type="match status" value="1"/>
</dbReference>
<dbReference type="AlphaFoldDB" id="A0A161S234"/>
<dbReference type="Gene3D" id="2.60.40.3140">
    <property type="match status" value="1"/>
</dbReference>
<dbReference type="Gene3D" id="2.60.120.1130">
    <property type="match status" value="1"/>
</dbReference>
<dbReference type="SUPFAM" id="SSF54001">
    <property type="entry name" value="Cysteine proteinases"/>
    <property type="match status" value="1"/>
</dbReference>
<proteinExistence type="predicted"/>